<name>A0A1T4SK51_9HYPH</name>
<reference evidence="3" key="1">
    <citation type="submission" date="2017-02" db="EMBL/GenBank/DDBJ databases">
        <authorList>
            <person name="Varghese N."/>
            <person name="Submissions S."/>
        </authorList>
    </citation>
    <scope>NUCLEOTIDE SEQUENCE [LARGE SCALE GENOMIC DNA]</scope>
    <source>
        <strain evidence="3">ATCC 27094</strain>
    </source>
</reference>
<dbReference type="AlphaFoldDB" id="A0A1T4SK51"/>
<dbReference type="InterPro" id="IPR012899">
    <property type="entry name" value="LTXXQ"/>
</dbReference>
<feature type="compositionally biased region" description="Pro residues" evidence="1">
    <location>
        <begin position="155"/>
        <end position="169"/>
    </location>
</feature>
<organism evidence="2 3">
    <name type="scientific">Enhydrobacter aerosaccus</name>
    <dbReference type="NCBI Taxonomy" id="225324"/>
    <lineage>
        <taxon>Bacteria</taxon>
        <taxon>Pseudomonadati</taxon>
        <taxon>Pseudomonadota</taxon>
        <taxon>Alphaproteobacteria</taxon>
        <taxon>Hyphomicrobiales</taxon>
        <taxon>Enhydrobacter</taxon>
    </lineage>
</organism>
<dbReference type="Proteomes" id="UP000190092">
    <property type="component" value="Unassembled WGS sequence"/>
</dbReference>
<dbReference type="GO" id="GO:0042597">
    <property type="term" value="C:periplasmic space"/>
    <property type="evidence" value="ECO:0007669"/>
    <property type="project" value="InterPro"/>
</dbReference>
<keyword evidence="3" id="KW-1185">Reference proteome</keyword>
<sequence length="284" mass="30168">MPSTRNTSMLDRKMTLAGLLITTLALAGGVSTMARPSQGYGDLIDTYCISQGRLRVPAHQSHCAMCHQTGTFDSLPAHRVQPNWAEFDKGRATGDFSFFCPGGSTGASPPASAATAEPAPSSGTGELSGSPTMSMHGRPPAPQQGAGSAASPEPHTMPMPAARPAPAPPSVADRQPVAPAEVEVRLTRFRDEIGIGQPEPANWTGFAESVRSAAAADRRAFTEQTPSNEPLDAVALVRQQERRLSARIAALRYVATAFTRLLPDLTEQQRKVANERFSLILEVL</sequence>
<evidence type="ECO:0000256" key="1">
    <source>
        <dbReference type="SAM" id="MobiDB-lite"/>
    </source>
</evidence>
<proteinExistence type="predicted"/>
<dbReference type="EMBL" id="FUWJ01000008">
    <property type="protein sequence ID" value="SKA28298.1"/>
    <property type="molecule type" value="Genomic_DNA"/>
</dbReference>
<dbReference type="Pfam" id="PF07813">
    <property type="entry name" value="LTXXQ"/>
    <property type="match status" value="1"/>
</dbReference>
<protein>
    <submittedName>
        <fullName evidence="2">LTXXQ motif family protein</fullName>
    </submittedName>
</protein>
<evidence type="ECO:0000313" key="3">
    <source>
        <dbReference type="Proteomes" id="UP000190092"/>
    </source>
</evidence>
<feature type="compositionally biased region" description="Low complexity" evidence="1">
    <location>
        <begin position="106"/>
        <end position="124"/>
    </location>
</feature>
<feature type="compositionally biased region" description="Low complexity" evidence="1">
    <location>
        <begin position="143"/>
        <end position="154"/>
    </location>
</feature>
<accession>A0A1T4SK51</accession>
<dbReference type="OrthoDB" id="8208785at2"/>
<gene>
    <name evidence="2" type="ORF">SAMN02745126_04770</name>
</gene>
<feature type="region of interest" description="Disordered" evidence="1">
    <location>
        <begin position="101"/>
        <end position="177"/>
    </location>
</feature>
<dbReference type="STRING" id="225324.SAMN02745126_04770"/>
<evidence type="ECO:0000313" key="2">
    <source>
        <dbReference type="EMBL" id="SKA28298.1"/>
    </source>
</evidence>